<keyword evidence="1" id="KW-1133">Transmembrane helix</keyword>
<name>A0AAW9QZ04_9GAMM</name>
<organism evidence="2 3">
    <name type="scientific">Denitratimonas tolerans</name>
    <dbReference type="NCBI Taxonomy" id="1338420"/>
    <lineage>
        <taxon>Bacteria</taxon>
        <taxon>Pseudomonadati</taxon>
        <taxon>Pseudomonadota</taxon>
        <taxon>Gammaproteobacteria</taxon>
        <taxon>Lysobacterales</taxon>
        <taxon>Lysobacteraceae</taxon>
        <taxon>Denitratimonas</taxon>
    </lineage>
</organism>
<accession>A0AAW9QZ04</accession>
<proteinExistence type="predicted"/>
<dbReference type="Pfam" id="PF14316">
    <property type="entry name" value="DUF4381"/>
    <property type="match status" value="1"/>
</dbReference>
<protein>
    <submittedName>
        <fullName evidence="2">DUF4381 domain-containing protein</fullName>
    </submittedName>
</protein>
<keyword evidence="1" id="KW-0472">Membrane</keyword>
<dbReference type="AlphaFoldDB" id="A0AAW9QZ04"/>
<dbReference type="Proteomes" id="UP001364472">
    <property type="component" value="Unassembled WGS sequence"/>
</dbReference>
<comment type="caution">
    <text evidence="2">The sequence shown here is derived from an EMBL/GenBank/DDBJ whole genome shotgun (WGS) entry which is preliminary data.</text>
</comment>
<dbReference type="EMBL" id="JBBDHC010000001">
    <property type="protein sequence ID" value="MEJ1248129.1"/>
    <property type="molecule type" value="Genomic_DNA"/>
</dbReference>
<dbReference type="RefSeq" id="WP_337333847.1">
    <property type="nucleotide sequence ID" value="NZ_JBBDHC010000001.1"/>
</dbReference>
<feature type="transmembrane region" description="Helical" evidence="1">
    <location>
        <begin position="26"/>
        <end position="45"/>
    </location>
</feature>
<gene>
    <name evidence="2" type="ORF">WB794_00325</name>
</gene>
<dbReference type="InterPro" id="IPR025489">
    <property type="entry name" value="DUF4381"/>
</dbReference>
<keyword evidence="1" id="KW-0812">Transmembrane</keyword>
<reference evidence="2 3" key="1">
    <citation type="journal article" date="2016" name="Antonie Van Leeuwenhoek">
        <title>Denitratimonas tolerans gen. nov., sp. nov., a denitrifying bacterium isolated from a bioreactor for tannery wastewater treatment.</title>
        <authorList>
            <person name="Han S.I."/>
            <person name="Kim J.O."/>
            <person name="Lee Y.R."/>
            <person name="Ekpeghere K.I."/>
            <person name="Koh S.C."/>
            <person name="Whang K.S."/>
        </authorList>
    </citation>
    <scope>NUCLEOTIDE SEQUENCE [LARGE SCALE GENOMIC DNA]</scope>
    <source>
        <strain evidence="2 3">KACC 17565</strain>
    </source>
</reference>
<evidence type="ECO:0000313" key="3">
    <source>
        <dbReference type="Proteomes" id="UP001364472"/>
    </source>
</evidence>
<keyword evidence="3" id="KW-1185">Reference proteome</keyword>
<sequence>MMPEGLVLQDIHLPAAPGWWPPAPGWWALAVLALLLLILASRWLWRQGQRRAWRRQLADELAAIEARHPHLQSPAAHAAALSVFLRRVAVLTDAGVASRQGEAWLHFLDGDDPARPFSEGGGRLLLEVPYRREVDPQDAERLRALVQRTLPRWAEARRV</sequence>
<evidence type="ECO:0000313" key="2">
    <source>
        <dbReference type="EMBL" id="MEJ1248129.1"/>
    </source>
</evidence>
<evidence type="ECO:0000256" key="1">
    <source>
        <dbReference type="SAM" id="Phobius"/>
    </source>
</evidence>